<dbReference type="Proteomes" id="UP001202248">
    <property type="component" value="Unassembled WGS sequence"/>
</dbReference>
<dbReference type="InterPro" id="IPR012910">
    <property type="entry name" value="Plug_dom"/>
</dbReference>
<dbReference type="Pfam" id="PF07715">
    <property type="entry name" value="Plug"/>
    <property type="match status" value="1"/>
</dbReference>
<keyword evidence="2" id="KW-0998">Cell outer membrane</keyword>
<evidence type="ECO:0000256" key="2">
    <source>
        <dbReference type="PROSITE-ProRule" id="PRU01360"/>
    </source>
</evidence>
<evidence type="ECO:0000313" key="5">
    <source>
        <dbReference type="EMBL" id="MCH5597133.1"/>
    </source>
</evidence>
<accession>A0ABS9SFJ3</accession>
<keyword evidence="1 3" id="KW-0732">Signal</keyword>
<feature type="domain" description="TonB-dependent receptor plug" evidence="4">
    <location>
        <begin position="135"/>
        <end position="237"/>
    </location>
</feature>
<evidence type="ECO:0000256" key="3">
    <source>
        <dbReference type="SAM" id="SignalP"/>
    </source>
</evidence>
<keyword evidence="6" id="KW-1185">Reference proteome</keyword>
<keyword evidence="2" id="KW-0472">Membrane</keyword>
<dbReference type="InterPro" id="IPR008969">
    <property type="entry name" value="CarboxyPept-like_regulatory"/>
</dbReference>
<dbReference type="RefSeq" id="WP_240826539.1">
    <property type="nucleotide sequence ID" value="NZ_JAKWBL010000001.1"/>
</dbReference>
<comment type="caution">
    <text evidence="5">The sequence shown here is derived from an EMBL/GenBank/DDBJ whole genome shotgun (WGS) entry which is preliminary data.</text>
</comment>
<dbReference type="InterPro" id="IPR039426">
    <property type="entry name" value="TonB-dep_rcpt-like"/>
</dbReference>
<name>A0ABS9SFJ3_9BACT</name>
<evidence type="ECO:0000259" key="4">
    <source>
        <dbReference type="Pfam" id="PF07715"/>
    </source>
</evidence>
<feature type="signal peptide" evidence="3">
    <location>
        <begin position="1"/>
        <end position="45"/>
    </location>
</feature>
<dbReference type="PROSITE" id="PS52016">
    <property type="entry name" value="TONB_DEPENDENT_REC_3"/>
    <property type="match status" value="1"/>
</dbReference>
<dbReference type="NCBIfam" id="TIGR04057">
    <property type="entry name" value="SusC_RagA_signa"/>
    <property type="match status" value="1"/>
</dbReference>
<dbReference type="PANTHER" id="PTHR30069">
    <property type="entry name" value="TONB-DEPENDENT OUTER MEMBRANE RECEPTOR"/>
    <property type="match status" value="1"/>
</dbReference>
<dbReference type="EMBL" id="JAKWBL010000001">
    <property type="protein sequence ID" value="MCH5597133.1"/>
    <property type="molecule type" value="Genomic_DNA"/>
</dbReference>
<dbReference type="NCBIfam" id="TIGR04056">
    <property type="entry name" value="OMP_RagA_SusC"/>
    <property type="match status" value="1"/>
</dbReference>
<dbReference type="Gene3D" id="2.60.40.1120">
    <property type="entry name" value="Carboxypeptidase-like, regulatory domain"/>
    <property type="match status" value="1"/>
</dbReference>
<organism evidence="5 6">
    <name type="scientific">Niabella ginsengisoli</name>
    <dbReference type="NCBI Taxonomy" id="522298"/>
    <lineage>
        <taxon>Bacteria</taxon>
        <taxon>Pseudomonadati</taxon>
        <taxon>Bacteroidota</taxon>
        <taxon>Chitinophagia</taxon>
        <taxon>Chitinophagales</taxon>
        <taxon>Chitinophagaceae</taxon>
        <taxon>Niabella</taxon>
    </lineage>
</organism>
<evidence type="ECO:0000256" key="1">
    <source>
        <dbReference type="ARBA" id="ARBA00022729"/>
    </source>
</evidence>
<dbReference type="Gene3D" id="2.170.130.10">
    <property type="entry name" value="TonB-dependent receptor, plug domain"/>
    <property type="match status" value="1"/>
</dbReference>
<dbReference type="InterPro" id="IPR037066">
    <property type="entry name" value="Plug_dom_sf"/>
</dbReference>
<evidence type="ECO:0000313" key="6">
    <source>
        <dbReference type="Proteomes" id="UP001202248"/>
    </source>
</evidence>
<comment type="similarity">
    <text evidence="2">Belongs to the TonB-dependent receptor family.</text>
</comment>
<keyword evidence="2" id="KW-1134">Transmembrane beta strand</keyword>
<gene>
    <name evidence="5" type="ORF">MKP09_04010</name>
</gene>
<feature type="chain" id="PRO_5046702023" evidence="3">
    <location>
        <begin position="46"/>
        <end position="992"/>
    </location>
</feature>
<dbReference type="Pfam" id="PF13715">
    <property type="entry name" value="CarbopepD_reg_2"/>
    <property type="match status" value="1"/>
</dbReference>
<comment type="subcellular location">
    <subcellularLocation>
        <location evidence="2">Cell outer membrane</location>
        <topology evidence="2">Multi-pass membrane protein</topology>
    </subcellularLocation>
</comment>
<sequence length="992" mass="111711">MELDQLPWNGILRCTITKLKLKLSSKKTFLLVCLSFLFSSLIAQTNVTGKVTNDKGEPLEGVTVTLAGTENAVSTSDAGTYSINAPTNGTLVFTSVGYGDERVLINNRPVVDVNMAQAASDMNEVVVIGYGTRRKGDVTSSVASVSADDIARVHGGSTVSTLLAGKMPGVSFRMADGRPGASANIQIRGMGNPLFIIDDIQQDKGQFDNLSPDDIENITVLKDAAASIYGSRAANGVVLVTTKKGKTGQRSSINLGGYTGWQNWSRFPHTTNAYEWMVGKADAEMTFYGRTDITPEELEKWKAGTEYGYMSQDWRDLIVAKNAPLYSFNANVTGGSEKVNYYVSATHLDQRGVYGKDREFLFKRTNIQSNIDAKISQRLKVGLQINGRIETRDQPGVPGGDDYWAARFALFRNRPMELAYANNNPLYPNDIGHNTENWAVQTKALTGYWRSDWRVLQANFNAEYQIPGVKGLTLKGKYSYYLADNVINGHEYTYDVYTYHPDTDIYEKKVGSSNPYRERRLEKVFNNVSQIQLDYNRSFGDHTISGTFVNERIENKRTYTFQHGVPKINFLPVLQFADLDGQNYADIEAEQARLGYVLKIGYNYGSKYFLDFAGRRDASWKFAPTKRVGYFPSVSGAWRISREPFFRNVLGENSVLNDLKLRASYGVLGDDDIGLDPYAYLLGYRYGEGQAILDGVVVTSSRLRDGGVVIDNLSWFESRITDIGLDFEMFNSKLNGVVDYFYRKRTGLPDRKYDVLIPSEVGYGLPQENLNSDARFGGEIALRYTDKIGELEYNVGGNFSLSRSKFLQSYKPRFENSWDQYRTSGENRYSDIFWGYEVTGQFQSFEEINNYPVNIDNEGNRTLKPGSLIYKDQNGDGIINGYDERPIGYTTTGQPNIQYGFQIGLRYKGFDFNADFSGGALYSWNQNWEMRWPYQNTGALRQSIYDDRWHRADLFDPNSAWIPGKYPAISFTRAGEVTTIKILRIGYTMFAI</sequence>
<dbReference type="SUPFAM" id="SSF49464">
    <property type="entry name" value="Carboxypeptidase regulatory domain-like"/>
    <property type="match status" value="1"/>
</dbReference>
<reference evidence="5 6" key="1">
    <citation type="submission" date="2022-02" db="EMBL/GenBank/DDBJ databases">
        <authorList>
            <person name="Min J."/>
        </authorList>
    </citation>
    <scope>NUCLEOTIDE SEQUENCE [LARGE SCALE GENOMIC DNA]</scope>
    <source>
        <strain evidence="5 6">GR10-1</strain>
    </source>
</reference>
<keyword evidence="2" id="KW-0813">Transport</keyword>
<dbReference type="SUPFAM" id="SSF56935">
    <property type="entry name" value="Porins"/>
    <property type="match status" value="1"/>
</dbReference>
<keyword evidence="2" id="KW-0812">Transmembrane</keyword>
<protein>
    <submittedName>
        <fullName evidence="5">SusC/RagA family TonB-linked outer membrane protein</fullName>
    </submittedName>
</protein>
<dbReference type="InterPro" id="IPR023997">
    <property type="entry name" value="TonB-dep_OMP_SusC/RagA_CS"/>
</dbReference>
<dbReference type="InterPro" id="IPR023996">
    <property type="entry name" value="TonB-dep_OMP_SusC/RagA"/>
</dbReference>
<dbReference type="PANTHER" id="PTHR30069:SF29">
    <property type="entry name" value="HEMOGLOBIN AND HEMOGLOBIN-HAPTOGLOBIN-BINDING PROTEIN 1-RELATED"/>
    <property type="match status" value="1"/>
</dbReference>
<proteinExistence type="inferred from homology"/>